<protein>
    <recommendedName>
        <fullName evidence="2">ASPIC/UnbV domain-containing protein</fullName>
    </recommendedName>
</protein>
<dbReference type="Pfam" id="PF13517">
    <property type="entry name" value="FG-GAP_3"/>
    <property type="match status" value="6"/>
</dbReference>
<dbReference type="InterPro" id="IPR028994">
    <property type="entry name" value="Integrin_alpha_N"/>
</dbReference>
<keyword evidence="1" id="KW-0732">Signal</keyword>
<dbReference type="AlphaFoldDB" id="A0A0E9MYQ0"/>
<sequence>MLELLSPEKTGVAFSNEIREDEQLNILTFEYFYNGAGVGIGDFNKDGLQDLFFSSNMGKSRLYLNQGNFSFNDVTETSGIKTAGKWATGVSVADINQDGFADIYLCFAGPHDASKRANALYINNGNNTFTDRATAYGLADTGHSVQAAFFDYDRDGDLDLYLLTNITDEMGPNIIRPKRNNSEMANTDRLYRNNGNSTFTNVSREAGITHEGYGLGVAISDINADGWPDVVVSNDYLSNDLLYINDRNGHFTDMAATAFKHTSYSAMGNDVADMNNDGMPDLIEVDMLPPDNYRKKLMLGATNHDRYRSELQYGYSPQFMRNTLQLNRGDHGTGVPGFSEIGQLAGVAATDWSWSPLFADLDNDGWKDLVITNGYPRDITNRDFINYRAQELMQEHAGQKLSQKAFAALQQLDGALLHSFAFRNQGDLHFNDVSAEWGLTTSAYSSGAAYADLDNDGDLDLVLVNTGAPASIYRNNADSLVKNHYLEFSLAGPAGNINGFGTKIIVYAGNLQLFQECAPVRGYQSAVDPVIHFGLGKNTKADSVVVTWPDGKISRLTNLVADQRKQLAWSAAGNTAGSNNDHQSQAFSPANYLYGIRFKHQETPYTDFNIQPLLPHKFSQSGPGIAVGDINGDGFDDFFVGGAYHQSGQLFVQQASGAFVSKPLEAGKKQEEDLGVLFFDADNDQDLDLYIVSGGNEFSAGSRFYQDRLYRNDGRGNFRIDTTALPPERESGSCVVAVDFDTDGDLDLFVGGKITPQHYPDGGKSFLLENNGGRFMDVTDKLAPGLKNAGMVNAAIWSDINNDAAPDLVVVGEWMPITVFVNSHGQFTNQTKLLGLDSTVGWWNSIQAGDFNADGKTDFIAGNLGTNSRYITTATDPLSIWVNDFGKMGNNNPVITYSVNGTSYPIHPREDLMMQLPGLRKKFPLFADYAKATMADLFPAELLQQARTIKANTFQTSVLLNNGNQPWTLKPLGTTAQFSPVFGILVDDFDGDGIDDVVLSGNFYGAEVINGQYDAFRGLYLRGKGDGSFSEKDNGFRVEGDGKGLAKVMVKNKFPLLLAAQNNDSLIALVAEKPATRVVKPRADETHAILTMANGKKLRREFYYGSGYLSAPGRYLAIPAEATTVELYDANGRSRKL</sequence>
<accession>A0A0E9MYQ0</accession>
<evidence type="ECO:0000313" key="3">
    <source>
        <dbReference type="EMBL" id="GAO42719.1"/>
    </source>
</evidence>
<dbReference type="EMBL" id="BBWV01000001">
    <property type="protein sequence ID" value="GAO42719.1"/>
    <property type="molecule type" value="Genomic_DNA"/>
</dbReference>
<dbReference type="Proteomes" id="UP000033121">
    <property type="component" value="Unassembled WGS sequence"/>
</dbReference>
<organism evidence="3 4">
    <name type="scientific">Flavihumibacter petaseus NBRC 106054</name>
    <dbReference type="NCBI Taxonomy" id="1220578"/>
    <lineage>
        <taxon>Bacteria</taxon>
        <taxon>Pseudomonadati</taxon>
        <taxon>Bacteroidota</taxon>
        <taxon>Chitinophagia</taxon>
        <taxon>Chitinophagales</taxon>
        <taxon>Chitinophagaceae</taxon>
        <taxon>Flavihumibacter</taxon>
    </lineage>
</organism>
<dbReference type="InterPro" id="IPR027039">
    <property type="entry name" value="Crtac1"/>
</dbReference>
<dbReference type="InterPro" id="IPR013517">
    <property type="entry name" value="FG-GAP"/>
</dbReference>
<reference evidence="3 4" key="1">
    <citation type="submission" date="2015-04" db="EMBL/GenBank/DDBJ databases">
        <title>Whole genome shotgun sequence of Flavihumibacter petaseus NBRC 106054.</title>
        <authorList>
            <person name="Miyazawa S."/>
            <person name="Hosoyama A."/>
            <person name="Hashimoto M."/>
            <person name="Noguchi M."/>
            <person name="Tsuchikane K."/>
            <person name="Ohji S."/>
            <person name="Yamazoe A."/>
            <person name="Ichikawa N."/>
            <person name="Kimura A."/>
            <person name="Fujita N."/>
        </authorList>
    </citation>
    <scope>NUCLEOTIDE SEQUENCE [LARGE SCALE GENOMIC DNA]</scope>
    <source>
        <strain evidence="3 4">NBRC 106054</strain>
    </source>
</reference>
<feature type="domain" description="ASPIC/UnbV" evidence="2">
    <location>
        <begin position="499"/>
        <end position="564"/>
    </location>
</feature>
<dbReference type="InterPro" id="IPR011519">
    <property type="entry name" value="UnbV_ASPIC"/>
</dbReference>
<dbReference type="SUPFAM" id="SSF69318">
    <property type="entry name" value="Integrin alpha N-terminal domain"/>
    <property type="match status" value="3"/>
</dbReference>
<gene>
    <name evidence="3" type="ORF">FPE01S_01_17360</name>
</gene>
<proteinExistence type="predicted"/>
<evidence type="ECO:0000313" key="4">
    <source>
        <dbReference type="Proteomes" id="UP000033121"/>
    </source>
</evidence>
<dbReference type="STRING" id="1220578.FPE01S_01_17360"/>
<evidence type="ECO:0000259" key="2">
    <source>
        <dbReference type="Pfam" id="PF07593"/>
    </source>
</evidence>
<keyword evidence="4" id="KW-1185">Reference proteome</keyword>
<dbReference type="PANTHER" id="PTHR16026">
    <property type="entry name" value="CARTILAGE ACIDIC PROTEIN 1"/>
    <property type="match status" value="1"/>
</dbReference>
<dbReference type="Pfam" id="PF07593">
    <property type="entry name" value="UnbV_ASPIC"/>
    <property type="match status" value="1"/>
</dbReference>
<evidence type="ECO:0000256" key="1">
    <source>
        <dbReference type="ARBA" id="ARBA00022729"/>
    </source>
</evidence>
<comment type="caution">
    <text evidence="3">The sequence shown here is derived from an EMBL/GenBank/DDBJ whole genome shotgun (WGS) entry which is preliminary data.</text>
</comment>
<name>A0A0E9MYQ0_9BACT</name>
<dbReference type="PANTHER" id="PTHR16026:SF0">
    <property type="entry name" value="CARTILAGE ACIDIC PROTEIN 1"/>
    <property type="match status" value="1"/>
</dbReference>
<dbReference type="Gene3D" id="2.130.10.130">
    <property type="entry name" value="Integrin alpha, N-terminal"/>
    <property type="match status" value="5"/>
</dbReference>